<dbReference type="SUPFAM" id="SSF89360">
    <property type="entry name" value="HesB-like domain"/>
    <property type="match status" value="1"/>
</dbReference>
<evidence type="ECO:0000259" key="1">
    <source>
        <dbReference type="Pfam" id="PF01521"/>
    </source>
</evidence>
<reference evidence="2 3" key="1">
    <citation type="submission" date="2014-12" db="EMBL/GenBank/DDBJ databases">
        <title>Draft genome sequence of Cohnella kolymensis strain B-2846.</title>
        <authorList>
            <person name="Karlyshev A.V."/>
            <person name="Kudryashova E.B."/>
        </authorList>
    </citation>
    <scope>NUCLEOTIDE SEQUENCE [LARGE SCALE GENOMIC DNA]</scope>
    <source>
        <strain evidence="2 3">VKM B-2846</strain>
    </source>
</reference>
<dbReference type="Gene3D" id="2.60.300.12">
    <property type="entry name" value="HesB-like domain"/>
    <property type="match status" value="1"/>
</dbReference>
<name>A0ABR5A136_9BACL</name>
<evidence type="ECO:0000313" key="3">
    <source>
        <dbReference type="Proteomes" id="UP000054526"/>
    </source>
</evidence>
<dbReference type="Proteomes" id="UP000054526">
    <property type="component" value="Unassembled WGS sequence"/>
</dbReference>
<dbReference type="EMBL" id="JXAL01000026">
    <property type="protein sequence ID" value="KIL34772.1"/>
    <property type="molecule type" value="Genomic_DNA"/>
</dbReference>
<dbReference type="InterPro" id="IPR035903">
    <property type="entry name" value="HesB-like_dom_sf"/>
</dbReference>
<dbReference type="InterPro" id="IPR000361">
    <property type="entry name" value="ATAP_core_dom"/>
</dbReference>
<dbReference type="RefSeq" id="WP_041065848.1">
    <property type="nucleotide sequence ID" value="NZ_JXAL01000026.1"/>
</dbReference>
<proteinExistence type="predicted"/>
<keyword evidence="3" id="KW-1185">Reference proteome</keyword>
<gene>
    <name evidence="2" type="ORF">SD71_17170</name>
</gene>
<protein>
    <recommendedName>
        <fullName evidence="1">Core domain-containing protein</fullName>
    </recommendedName>
</protein>
<feature type="domain" description="Core" evidence="1">
    <location>
        <begin position="1"/>
        <end position="104"/>
    </location>
</feature>
<evidence type="ECO:0000313" key="2">
    <source>
        <dbReference type="EMBL" id="KIL34772.1"/>
    </source>
</evidence>
<dbReference type="Pfam" id="PF01521">
    <property type="entry name" value="Fe-S_biosyn"/>
    <property type="match status" value="1"/>
</dbReference>
<accession>A0ABR5A136</accession>
<sequence>MKVSWSKEAIREVETRFGSDAKVWKLVFDSEGCGCSVDGVPTLWAVNAPLPDDLQADSDAFGVWYEKQHEMYFDEPLRISYLPGNRSFKLASDGQTYTNTFKLQDLRH</sequence>
<comment type="caution">
    <text evidence="2">The sequence shown here is derived from an EMBL/GenBank/DDBJ whole genome shotgun (WGS) entry which is preliminary data.</text>
</comment>
<organism evidence="2 3">
    <name type="scientific">Cohnella kolymensis</name>
    <dbReference type="NCBI Taxonomy" id="1590652"/>
    <lineage>
        <taxon>Bacteria</taxon>
        <taxon>Bacillati</taxon>
        <taxon>Bacillota</taxon>
        <taxon>Bacilli</taxon>
        <taxon>Bacillales</taxon>
        <taxon>Paenibacillaceae</taxon>
        <taxon>Cohnella</taxon>
    </lineage>
</organism>